<reference evidence="2 3" key="1">
    <citation type="submission" date="2019-03" db="EMBL/GenBank/DDBJ databases">
        <title>First draft genome of Liparis tanakae, snailfish: a comprehensive survey of snailfish specific genes.</title>
        <authorList>
            <person name="Kim W."/>
            <person name="Song I."/>
            <person name="Jeong J.-H."/>
            <person name="Kim D."/>
            <person name="Kim S."/>
            <person name="Ryu S."/>
            <person name="Song J.Y."/>
            <person name="Lee S.K."/>
        </authorList>
    </citation>
    <scope>NUCLEOTIDE SEQUENCE [LARGE SCALE GENOMIC DNA]</scope>
    <source>
        <tissue evidence="2">Muscle</tissue>
    </source>
</reference>
<protein>
    <submittedName>
        <fullName evidence="2">Uncharacterized protein</fullName>
    </submittedName>
</protein>
<name>A0A4Z2GLE8_9TELE</name>
<keyword evidence="3" id="KW-1185">Reference proteome</keyword>
<sequence length="152" mass="16355">MEVKMEVKMEECVTSSVPVDMSTKLSCDATARNLPESENMSDVRDGVAAMVEALEILQRVGVHHQHATVAQTDRQRLSVVPRASEVNAKAITHEGISLADGHHAVIGRRLPQSEGLIVADGGTDGEEGVFRQRSNMSSHSSTTPSFPPVTKP</sequence>
<feature type="compositionally biased region" description="Low complexity" evidence="1">
    <location>
        <begin position="134"/>
        <end position="144"/>
    </location>
</feature>
<dbReference type="EMBL" id="SRLO01000488">
    <property type="protein sequence ID" value="TNN54316.1"/>
    <property type="molecule type" value="Genomic_DNA"/>
</dbReference>
<dbReference type="Proteomes" id="UP000314294">
    <property type="component" value="Unassembled WGS sequence"/>
</dbReference>
<evidence type="ECO:0000313" key="2">
    <source>
        <dbReference type="EMBL" id="TNN54316.1"/>
    </source>
</evidence>
<evidence type="ECO:0000313" key="3">
    <source>
        <dbReference type="Proteomes" id="UP000314294"/>
    </source>
</evidence>
<proteinExistence type="predicted"/>
<gene>
    <name evidence="2" type="ORF">EYF80_035466</name>
</gene>
<evidence type="ECO:0000256" key="1">
    <source>
        <dbReference type="SAM" id="MobiDB-lite"/>
    </source>
</evidence>
<dbReference type="AlphaFoldDB" id="A0A4Z2GLE8"/>
<comment type="caution">
    <text evidence="2">The sequence shown here is derived from an EMBL/GenBank/DDBJ whole genome shotgun (WGS) entry which is preliminary data.</text>
</comment>
<accession>A0A4Z2GLE8</accession>
<dbReference type="OrthoDB" id="10681959at2759"/>
<feature type="region of interest" description="Disordered" evidence="1">
    <location>
        <begin position="116"/>
        <end position="152"/>
    </location>
</feature>
<organism evidence="2 3">
    <name type="scientific">Liparis tanakae</name>
    <name type="common">Tanaka's snailfish</name>
    <dbReference type="NCBI Taxonomy" id="230148"/>
    <lineage>
        <taxon>Eukaryota</taxon>
        <taxon>Metazoa</taxon>
        <taxon>Chordata</taxon>
        <taxon>Craniata</taxon>
        <taxon>Vertebrata</taxon>
        <taxon>Euteleostomi</taxon>
        <taxon>Actinopterygii</taxon>
        <taxon>Neopterygii</taxon>
        <taxon>Teleostei</taxon>
        <taxon>Neoteleostei</taxon>
        <taxon>Acanthomorphata</taxon>
        <taxon>Eupercaria</taxon>
        <taxon>Perciformes</taxon>
        <taxon>Cottioidei</taxon>
        <taxon>Cottales</taxon>
        <taxon>Liparidae</taxon>
        <taxon>Liparis</taxon>
    </lineage>
</organism>